<sequence>MPKLADRDTRHTQILEALLRVAGSQGLHAVTMRSVAAEANISLRLVQYYFETKEKLLLAALDHLAGRQRERIQTRVLDTDAPDDPRTIIEAVLTEALPTDQDSRTFHLVYTAYAVHAVTDPALAAQPFLRAPDAMEHFLADQLRHAQRDGILPPHRDPRTEAAILLALSAGLGTGVLLGQRTAENATTAISYHLDHLGLARRPA</sequence>
<dbReference type="GO" id="GO:0003700">
    <property type="term" value="F:DNA-binding transcription factor activity"/>
    <property type="evidence" value="ECO:0007669"/>
    <property type="project" value="TreeGrafter"/>
</dbReference>
<evidence type="ECO:0000313" key="7">
    <source>
        <dbReference type="EMBL" id="GES13456.1"/>
    </source>
</evidence>
<dbReference type="EMBL" id="BLAE01000046">
    <property type="protein sequence ID" value="GES13456.1"/>
    <property type="molecule type" value="Genomic_DNA"/>
</dbReference>
<dbReference type="Gene3D" id="1.10.357.10">
    <property type="entry name" value="Tetracycline Repressor, domain 2"/>
    <property type="match status" value="1"/>
</dbReference>
<keyword evidence="1" id="KW-0678">Repressor</keyword>
<proteinExistence type="predicted"/>
<evidence type="ECO:0000256" key="3">
    <source>
        <dbReference type="ARBA" id="ARBA00023125"/>
    </source>
</evidence>
<keyword evidence="3 5" id="KW-0238">DNA-binding</keyword>
<dbReference type="InterPro" id="IPR039538">
    <property type="entry name" value="BetI_C"/>
</dbReference>
<dbReference type="InterPro" id="IPR036271">
    <property type="entry name" value="Tet_transcr_reg_TetR-rel_C_sf"/>
</dbReference>
<dbReference type="InterPro" id="IPR050109">
    <property type="entry name" value="HTH-type_TetR-like_transc_reg"/>
</dbReference>
<dbReference type="Pfam" id="PF00440">
    <property type="entry name" value="TetR_N"/>
    <property type="match status" value="1"/>
</dbReference>
<dbReference type="SUPFAM" id="SSF46689">
    <property type="entry name" value="Homeodomain-like"/>
    <property type="match status" value="1"/>
</dbReference>
<name>A0A5M3WYH2_9ACTN</name>
<dbReference type="InterPro" id="IPR001647">
    <property type="entry name" value="HTH_TetR"/>
</dbReference>
<dbReference type="GO" id="GO:0000976">
    <property type="term" value="F:transcription cis-regulatory region binding"/>
    <property type="evidence" value="ECO:0007669"/>
    <property type="project" value="TreeGrafter"/>
</dbReference>
<dbReference type="InterPro" id="IPR009057">
    <property type="entry name" value="Homeodomain-like_sf"/>
</dbReference>
<dbReference type="Proteomes" id="UP000331127">
    <property type="component" value="Unassembled WGS sequence"/>
</dbReference>
<evidence type="ECO:0000256" key="2">
    <source>
        <dbReference type="ARBA" id="ARBA00023015"/>
    </source>
</evidence>
<feature type="DNA-binding region" description="H-T-H motif" evidence="5">
    <location>
        <begin position="31"/>
        <end position="50"/>
    </location>
</feature>
<dbReference type="AlphaFoldDB" id="A0A5M3WYH2"/>
<dbReference type="PROSITE" id="PS50977">
    <property type="entry name" value="HTH_TETR_2"/>
    <property type="match status" value="1"/>
</dbReference>
<dbReference type="PANTHER" id="PTHR30055">
    <property type="entry name" value="HTH-TYPE TRANSCRIPTIONAL REGULATOR RUTR"/>
    <property type="match status" value="1"/>
</dbReference>
<gene>
    <name evidence="7" type="ORF">Amac_070530</name>
</gene>
<comment type="caution">
    <text evidence="7">The sequence shown here is derived from an EMBL/GenBank/DDBJ whole genome shotgun (WGS) entry which is preliminary data.</text>
</comment>
<reference evidence="7 8" key="1">
    <citation type="submission" date="2019-10" db="EMBL/GenBank/DDBJ databases">
        <title>Whole genome shotgun sequence of Acrocarpospora macrocephala NBRC 16266.</title>
        <authorList>
            <person name="Ichikawa N."/>
            <person name="Kimura A."/>
            <person name="Kitahashi Y."/>
            <person name="Komaki H."/>
            <person name="Oguchi A."/>
        </authorList>
    </citation>
    <scope>NUCLEOTIDE SEQUENCE [LARGE SCALE GENOMIC DNA]</scope>
    <source>
        <strain evidence="7 8">NBRC 16266</strain>
    </source>
</reference>
<protein>
    <recommendedName>
        <fullName evidence="6">HTH tetR-type domain-containing protein</fullName>
    </recommendedName>
</protein>
<dbReference type="PANTHER" id="PTHR30055:SF234">
    <property type="entry name" value="HTH-TYPE TRANSCRIPTIONAL REGULATOR BETI"/>
    <property type="match status" value="1"/>
</dbReference>
<evidence type="ECO:0000259" key="6">
    <source>
        <dbReference type="PROSITE" id="PS50977"/>
    </source>
</evidence>
<evidence type="ECO:0000256" key="1">
    <source>
        <dbReference type="ARBA" id="ARBA00022491"/>
    </source>
</evidence>
<keyword evidence="2" id="KW-0805">Transcription regulation</keyword>
<feature type="domain" description="HTH tetR-type" evidence="6">
    <location>
        <begin position="8"/>
        <end position="68"/>
    </location>
</feature>
<evidence type="ECO:0000256" key="4">
    <source>
        <dbReference type="ARBA" id="ARBA00023163"/>
    </source>
</evidence>
<keyword evidence="4" id="KW-0804">Transcription</keyword>
<accession>A0A5M3WYH2</accession>
<dbReference type="Pfam" id="PF13977">
    <property type="entry name" value="TetR_C_6"/>
    <property type="match status" value="1"/>
</dbReference>
<dbReference type="OrthoDB" id="9816296at2"/>
<evidence type="ECO:0000256" key="5">
    <source>
        <dbReference type="PROSITE-ProRule" id="PRU00335"/>
    </source>
</evidence>
<organism evidence="7 8">
    <name type="scientific">Acrocarpospora macrocephala</name>
    <dbReference type="NCBI Taxonomy" id="150177"/>
    <lineage>
        <taxon>Bacteria</taxon>
        <taxon>Bacillati</taxon>
        <taxon>Actinomycetota</taxon>
        <taxon>Actinomycetes</taxon>
        <taxon>Streptosporangiales</taxon>
        <taxon>Streptosporangiaceae</taxon>
        <taxon>Acrocarpospora</taxon>
    </lineage>
</organism>
<evidence type="ECO:0000313" key="8">
    <source>
        <dbReference type="Proteomes" id="UP000331127"/>
    </source>
</evidence>
<keyword evidence="8" id="KW-1185">Reference proteome</keyword>
<dbReference type="SUPFAM" id="SSF48498">
    <property type="entry name" value="Tetracyclin repressor-like, C-terminal domain"/>
    <property type="match status" value="1"/>
</dbReference>
<dbReference type="RefSeq" id="WP_155358708.1">
    <property type="nucleotide sequence ID" value="NZ_BAAAHL010000042.1"/>
</dbReference>